<feature type="chain" id="PRO_5017567133" evidence="1">
    <location>
        <begin position="24"/>
        <end position="371"/>
    </location>
</feature>
<accession>A0A3D8HEP5</accession>
<protein>
    <submittedName>
        <fullName evidence="3">DUF1573 domain-containing protein</fullName>
    </submittedName>
</protein>
<dbReference type="Gene3D" id="2.60.40.10">
    <property type="entry name" value="Immunoglobulins"/>
    <property type="match status" value="3"/>
</dbReference>
<dbReference type="InterPro" id="IPR011467">
    <property type="entry name" value="DUF1573"/>
</dbReference>
<dbReference type="RefSeq" id="WP_115499373.1">
    <property type="nucleotide sequence ID" value="NZ_JACRTI010000017.1"/>
</dbReference>
<feature type="signal peptide" evidence="1">
    <location>
        <begin position="1"/>
        <end position="23"/>
    </location>
</feature>
<dbReference type="Proteomes" id="UP000256321">
    <property type="component" value="Unassembled WGS sequence"/>
</dbReference>
<dbReference type="NCBIfam" id="NF012200">
    <property type="entry name" value="choice_anch_D"/>
    <property type="match status" value="1"/>
</dbReference>
<gene>
    <name evidence="3" type="ORF">DWU89_09300</name>
    <name evidence="2" type="ORF">H8784_09085</name>
</gene>
<dbReference type="EMBL" id="QREV01000017">
    <property type="protein sequence ID" value="RDU49439.1"/>
    <property type="molecule type" value="Genomic_DNA"/>
</dbReference>
<sequence>MLNRNKLISILAGILFATSSMLAQNNAQISADELIYNFGTIGESDGLVSHVFTVKNTGDGPLVITRITASCGCTQPEWSKEPIAPGKTGEVKVTYNPKGRPGPFYKTIAIYSNGKKGSFSLGIKGNVTPKEALPILIYPYSIGDLKLQTKNILYSTIRPEETLGEKISVINEGKTSLTIHLGKTAHYLNVVANPTKLAPGETGEISILMNAKEAKRKGRVADEIPVTIESIGQKKGTEGEIHVAANIIDDFSKLTASDKAKAPIAQLSGTLLDFGKLPDKSSFIPLVGGRVSGTIDVTNSGKSPLIIYSATCDDERVAISGGKREIKPGTTATFKVTVRPKEIKTKLEALINLVCNDPNGPVRLVKVTAEK</sequence>
<dbReference type="PANTHER" id="PTHR37833">
    <property type="entry name" value="LIPOPROTEIN-RELATED"/>
    <property type="match status" value="1"/>
</dbReference>
<dbReference type="Proteomes" id="UP000629596">
    <property type="component" value="Unassembled WGS sequence"/>
</dbReference>
<reference evidence="2 5" key="2">
    <citation type="submission" date="2020-08" db="EMBL/GenBank/DDBJ databases">
        <title>Genome public.</title>
        <authorList>
            <person name="Liu C."/>
            <person name="Sun Q."/>
        </authorList>
    </citation>
    <scope>NUCLEOTIDE SEQUENCE [LARGE SCALE GENOMIC DNA]</scope>
    <source>
        <strain evidence="2 5">426_9</strain>
    </source>
</reference>
<keyword evidence="1" id="KW-0732">Signal</keyword>
<name>A0A3D8HEP5_9BACT</name>
<keyword evidence="5" id="KW-1185">Reference proteome</keyword>
<proteinExistence type="predicted"/>
<dbReference type="PANTHER" id="PTHR37833:SF1">
    <property type="entry name" value="SIGNAL PEPTIDE PROTEIN"/>
    <property type="match status" value="1"/>
</dbReference>
<organism evidence="3 4">
    <name type="scientific">Parabacteroides acidifaciens</name>
    <dbReference type="NCBI Taxonomy" id="2290935"/>
    <lineage>
        <taxon>Bacteria</taxon>
        <taxon>Pseudomonadati</taxon>
        <taxon>Bacteroidota</taxon>
        <taxon>Bacteroidia</taxon>
        <taxon>Bacteroidales</taxon>
        <taxon>Tannerellaceae</taxon>
        <taxon>Parabacteroides</taxon>
    </lineage>
</organism>
<dbReference type="EMBL" id="JACRTI010000017">
    <property type="protein sequence ID" value="MBC8601875.1"/>
    <property type="molecule type" value="Genomic_DNA"/>
</dbReference>
<dbReference type="InterPro" id="IPR013783">
    <property type="entry name" value="Ig-like_fold"/>
</dbReference>
<evidence type="ECO:0000313" key="3">
    <source>
        <dbReference type="EMBL" id="RDU49439.1"/>
    </source>
</evidence>
<dbReference type="Pfam" id="PF07610">
    <property type="entry name" value="DUF1573"/>
    <property type="match status" value="1"/>
</dbReference>
<evidence type="ECO:0000256" key="1">
    <source>
        <dbReference type="SAM" id="SignalP"/>
    </source>
</evidence>
<evidence type="ECO:0000313" key="4">
    <source>
        <dbReference type="Proteomes" id="UP000256321"/>
    </source>
</evidence>
<dbReference type="AlphaFoldDB" id="A0A3D8HEP5"/>
<evidence type="ECO:0000313" key="2">
    <source>
        <dbReference type="EMBL" id="MBC8601875.1"/>
    </source>
</evidence>
<reference evidence="3 4" key="1">
    <citation type="submission" date="2018-07" db="EMBL/GenBank/DDBJ databases">
        <title>Parabacteroides acidifaciens nov. sp., isolated from human feces.</title>
        <authorList>
            <person name="Wang Y.J."/>
        </authorList>
    </citation>
    <scope>NUCLEOTIDE SEQUENCE [LARGE SCALE GENOMIC DNA]</scope>
    <source>
        <strain evidence="3 4">426-9</strain>
    </source>
</reference>
<comment type="caution">
    <text evidence="3">The sequence shown here is derived from an EMBL/GenBank/DDBJ whole genome shotgun (WGS) entry which is preliminary data.</text>
</comment>
<evidence type="ECO:0000313" key="5">
    <source>
        <dbReference type="Proteomes" id="UP000629596"/>
    </source>
</evidence>